<keyword evidence="2" id="KW-0472">Membrane</keyword>
<feature type="transmembrane region" description="Helical" evidence="2">
    <location>
        <begin position="97"/>
        <end position="116"/>
    </location>
</feature>
<dbReference type="InterPro" id="IPR009339">
    <property type="entry name" value="DUF998"/>
</dbReference>
<feature type="transmembrane region" description="Helical" evidence="2">
    <location>
        <begin position="20"/>
        <end position="42"/>
    </location>
</feature>
<accession>A0A7W7PG79</accession>
<dbReference type="Proteomes" id="UP000556436">
    <property type="component" value="Unassembled WGS sequence"/>
</dbReference>
<evidence type="ECO:0008006" key="5">
    <source>
        <dbReference type="Google" id="ProtNLM"/>
    </source>
</evidence>
<evidence type="ECO:0000313" key="3">
    <source>
        <dbReference type="EMBL" id="MBB4887928.1"/>
    </source>
</evidence>
<keyword evidence="2" id="KW-1133">Transmembrane helix</keyword>
<comment type="caution">
    <text evidence="3">The sequence shown here is derived from an EMBL/GenBank/DDBJ whole genome shotgun (WGS) entry which is preliminary data.</text>
</comment>
<feature type="region of interest" description="Disordered" evidence="1">
    <location>
        <begin position="226"/>
        <end position="249"/>
    </location>
</feature>
<gene>
    <name evidence="3" type="ORF">FHS38_003996</name>
</gene>
<sequence>MYQAPEYDMAPRLSGRRRRLWVALLLGTATVAYNGWLLEFLLPTGLDPRHSYVSELYAADQPFQALFSGIEVTCALLVTAGALLARSTLPGRLAGTGCWALIAFAAFSVADTIVPMRCAPSVEPSCEAVNPWHTTTSALVHFAIFSSMALLSAAARAERPGMPLIHRWGPWMLSCSMVAAVATVGPLFGGPGWHGVPQRVHLTLVGTWFALLAVALVRLPTHHESADRTPTAARIPRPTQTASTNSAVT</sequence>
<evidence type="ECO:0000313" key="4">
    <source>
        <dbReference type="Proteomes" id="UP000556436"/>
    </source>
</evidence>
<organism evidence="3 4">
    <name type="scientific">Streptomyces netropsis</name>
    <name type="common">Streptoverticillium netropsis</name>
    <dbReference type="NCBI Taxonomy" id="55404"/>
    <lineage>
        <taxon>Bacteria</taxon>
        <taxon>Bacillati</taxon>
        <taxon>Actinomycetota</taxon>
        <taxon>Actinomycetes</taxon>
        <taxon>Kitasatosporales</taxon>
        <taxon>Streptomycetaceae</taxon>
        <taxon>Streptomyces</taxon>
    </lineage>
</organism>
<evidence type="ECO:0000256" key="1">
    <source>
        <dbReference type="SAM" id="MobiDB-lite"/>
    </source>
</evidence>
<keyword evidence="2" id="KW-0812">Transmembrane</keyword>
<reference evidence="3 4" key="1">
    <citation type="submission" date="2020-08" db="EMBL/GenBank/DDBJ databases">
        <title>Genomic Encyclopedia of Type Strains, Phase III (KMG-III): the genomes of soil and plant-associated and newly described type strains.</title>
        <authorList>
            <person name="Whitman W."/>
        </authorList>
    </citation>
    <scope>NUCLEOTIDE SEQUENCE [LARGE SCALE GENOMIC DNA]</scope>
    <source>
        <strain evidence="3 4">CECT 3265</strain>
    </source>
</reference>
<feature type="transmembrane region" description="Helical" evidence="2">
    <location>
        <begin position="168"/>
        <end position="188"/>
    </location>
</feature>
<feature type="compositionally biased region" description="Polar residues" evidence="1">
    <location>
        <begin position="238"/>
        <end position="249"/>
    </location>
</feature>
<dbReference type="EMBL" id="JACHJG010000008">
    <property type="protein sequence ID" value="MBB4887928.1"/>
    <property type="molecule type" value="Genomic_DNA"/>
</dbReference>
<feature type="transmembrane region" description="Helical" evidence="2">
    <location>
        <begin position="200"/>
        <end position="219"/>
    </location>
</feature>
<dbReference type="AlphaFoldDB" id="A0A7W7PG79"/>
<dbReference type="Pfam" id="PF06197">
    <property type="entry name" value="DUF998"/>
    <property type="match status" value="1"/>
</dbReference>
<keyword evidence="4" id="KW-1185">Reference proteome</keyword>
<feature type="transmembrane region" description="Helical" evidence="2">
    <location>
        <begin position="62"/>
        <end position="85"/>
    </location>
</feature>
<feature type="transmembrane region" description="Helical" evidence="2">
    <location>
        <begin position="136"/>
        <end position="156"/>
    </location>
</feature>
<protein>
    <recommendedName>
        <fullName evidence="5">DUF998 domain-containing protein</fullName>
    </recommendedName>
</protein>
<proteinExistence type="predicted"/>
<name>A0A7W7PG79_STRNE</name>
<dbReference type="RefSeq" id="WP_229822657.1">
    <property type="nucleotide sequence ID" value="NZ_BMRW01000008.1"/>
</dbReference>
<evidence type="ECO:0000256" key="2">
    <source>
        <dbReference type="SAM" id="Phobius"/>
    </source>
</evidence>